<dbReference type="Pfam" id="PF06568">
    <property type="entry name" value="YjiS-like"/>
    <property type="match status" value="1"/>
</dbReference>
<dbReference type="EMBL" id="MCRJ01000015">
    <property type="protein sequence ID" value="ODN71692.1"/>
    <property type="molecule type" value="Genomic_DNA"/>
</dbReference>
<dbReference type="AlphaFoldDB" id="A0A1E3H5V3"/>
<sequence length="79" mass="9117">MTTIVTTSLSRSAGETSFVTKAVRTMNAAVEVCVRYNRKRQTRHTLRELDDRILRDIGLERSEVGYPVLAPTSRYTEWR</sequence>
<name>A0A1E3H5V3_9HYPH</name>
<dbReference type="RefSeq" id="WP_069305985.1">
    <property type="nucleotide sequence ID" value="NZ_MCRJ01000015.1"/>
</dbReference>
<keyword evidence="3" id="KW-1185">Reference proteome</keyword>
<gene>
    <name evidence="2" type="ORF">A6302_00936</name>
</gene>
<evidence type="ECO:0000259" key="1">
    <source>
        <dbReference type="Pfam" id="PF06568"/>
    </source>
</evidence>
<comment type="caution">
    <text evidence="2">The sequence shown here is derived from an EMBL/GenBank/DDBJ whole genome shotgun (WGS) entry which is preliminary data.</text>
</comment>
<proteinExistence type="predicted"/>
<dbReference type="InterPro" id="IPR009506">
    <property type="entry name" value="YjiS-like"/>
</dbReference>
<reference evidence="2 3" key="1">
    <citation type="submission" date="2016-07" db="EMBL/GenBank/DDBJ databases">
        <title>Draft Genome Sequence of Methylobrevis pamukkalensis PK2.</title>
        <authorList>
            <person name="Vasilenko O.V."/>
            <person name="Doronina N.V."/>
            <person name="Shmareva M.N."/>
            <person name="Tarlachkov S.V."/>
            <person name="Mustakhimov I."/>
            <person name="Trotsenko Y.A."/>
        </authorList>
    </citation>
    <scope>NUCLEOTIDE SEQUENCE [LARGE SCALE GENOMIC DNA]</scope>
    <source>
        <strain evidence="2 3">PK2</strain>
    </source>
</reference>
<dbReference type="Proteomes" id="UP000094622">
    <property type="component" value="Unassembled WGS sequence"/>
</dbReference>
<organism evidence="2 3">
    <name type="scientific">Methylobrevis pamukkalensis</name>
    <dbReference type="NCBI Taxonomy" id="1439726"/>
    <lineage>
        <taxon>Bacteria</taxon>
        <taxon>Pseudomonadati</taxon>
        <taxon>Pseudomonadota</taxon>
        <taxon>Alphaproteobacteria</taxon>
        <taxon>Hyphomicrobiales</taxon>
        <taxon>Pleomorphomonadaceae</taxon>
        <taxon>Methylobrevis</taxon>
    </lineage>
</organism>
<dbReference type="OrthoDB" id="8163716at2"/>
<evidence type="ECO:0000313" key="3">
    <source>
        <dbReference type="Proteomes" id="UP000094622"/>
    </source>
</evidence>
<feature type="domain" description="YjiS-like" evidence="1">
    <location>
        <begin position="35"/>
        <end position="64"/>
    </location>
</feature>
<protein>
    <recommendedName>
        <fullName evidence="1">YjiS-like domain-containing protein</fullName>
    </recommendedName>
</protein>
<evidence type="ECO:0000313" key="2">
    <source>
        <dbReference type="EMBL" id="ODN71692.1"/>
    </source>
</evidence>
<accession>A0A1E3H5V3</accession>